<reference evidence="8 9" key="1">
    <citation type="journal article" date="2019" name="Int. J. Syst. Evol. Microbiol.">
        <title>The Global Catalogue of Microorganisms (GCM) 10K type strain sequencing project: providing services to taxonomists for standard genome sequencing and annotation.</title>
        <authorList>
            <consortium name="The Broad Institute Genomics Platform"/>
            <consortium name="The Broad Institute Genome Sequencing Center for Infectious Disease"/>
            <person name="Wu L."/>
            <person name="Ma J."/>
        </authorList>
    </citation>
    <scope>NUCLEOTIDE SEQUENCE [LARGE SCALE GENOMIC DNA]</scope>
    <source>
        <strain evidence="8 9">JCM 14942</strain>
    </source>
</reference>
<proteinExistence type="inferred from homology"/>
<dbReference type="InterPro" id="IPR002716">
    <property type="entry name" value="PIN_dom"/>
</dbReference>
<gene>
    <name evidence="6" type="primary">vapC</name>
    <name evidence="8" type="ORF">GCM10009788_34270</name>
</gene>
<comment type="similarity">
    <text evidence="6">Belongs to the PINc/VapC protein family.</text>
</comment>
<name>A0ABN2AXZ3_9ACTN</name>
<dbReference type="HAMAP" id="MF_00265">
    <property type="entry name" value="VapC_Nob1"/>
    <property type="match status" value="1"/>
</dbReference>
<sequence>MTTVVDASVVVAALVTGGSEGAWAETRLIDGPVVAPHLLPVEVLSQLRRAVAVGMLAPEQAGVAVADLGHLPIRYLDVVGLVDRIWELRANVSAYDAWYVAAAEMFDAPLATLDLRLARAPGPRCDFMTP</sequence>
<feature type="domain" description="PIN" evidence="7">
    <location>
        <begin position="4"/>
        <end position="121"/>
    </location>
</feature>
<protein>
    <recommendedName>
        <fullName evidence="6">Ribonuclease VapC</fullName>
        <shortName evidence="6">RNase VapC</shortName>
        <ecNumber evidence="6">3.1.-.-</ecNumber>
    </recommendedName>
    <alternativeName>
        <fullName evidence="6">Toxin VapC</fullName>
    </alternativeName>
</protein>
<keyword evidence="6" id="KW-0800">Toxin</keyword>
<feature type="binding site" evidence="6">
    <location>
        <position position="96"/>
    </location>
    <ligand>
        <name>Mg(2+)</name>
        <dbReference type="ChEBI" id="CHEBI:18420"/>
    </ligand>
</feature>
<dbReference type="PANTHER" id="PTHR35901:SF1">
    <property type="entry name" value="EXONUCLEASE VAPC9"/>
    <property type="match status" value="1"/>
</dbReference>
<comment type="cofactor">
    <cofactor evidence="6">
        <name>Mg(2+)</name>
        <dbReference type="ChEBI" id="CHEBI:18420"/>
    </cofactor>
</comment>
<feature type="binding site" evidence="6">
    <location>
        <position position="6"/>
    </location>
    <ligand>
        <name>Mg(2+)</name>
        <dbReference type="ChEBI" id="CHEBI:18420"/>
    </ligand>
</feature>
<evidence type="ECO:0000256" key="4">
    <source>
        <dbReference type="ARBA" id="ARBA00022801"/>
    </source>
</evidence>
<keyword evidence="4 6" id="KW-0378">Hydrolase</keyword>
<dbReference type="PANTHER" id="PTHR35901">
    <property type="entry name" value="RIBONUCLEASE VAPC3"/>
    <property type="match status" value="1"/>
</dbReference>
<dbReference type="InterPro" id="IPR022907">
    <property type="entry name" value="VapC_family"/>
</dbReference>
<dbReference type="Pfam" id="PF01850">
    <property type="entry name" value="PIN"/>
    <property type="match status" value="1"/>
</dbReference>
<dbReference type="Proteomes" id="UP001500842">
    <property type="component" value="Unassembled WGS sequence"/>
</dbReference>
<organism evidence="8 9">
    <name type="scientific">Nocardioides humi</name>
    <dbReference type="NCBI Taxonomy" id="449461"/>
    <lineage>
        <taxon>Bacteria</taxon>
        <taxon>Bacillati</taxon>
        <taxon>Actinomycetota</taxon>
        <taxon>Actinomycetes</taxon>
        <taxon>Propionibacteriales</taxon>
        <taxon>Nocardioidaceae</taxon>
        <taxon>Nocardioides</taxon>
    </lineage>
</organism>
<dbReference type="EMBL" id="BAAAOR010000025">
    <property type="protein sequence ID" value="GAA1528056.1"/>
    <property type="molecule type" value="Genomic_DNA"/>
</dbReference>
<comment type="function">
    <text evidence="6">Toxic component of a toxin-antitoxin (TA) system. An RNase.</text>
</comment>
<dbReference type="InterPro" id="IPR051619">
    <property type="entry name" value="TypeII_TA_RNase_PINc/VapC"/>
</dbReference>
<dbReference type="EC" id="3.1.-.-" evidence="6"/>
<evidence type="ECO:0000256" key="2">
    <source>
        <dbReference type="ARBA" id="ARBA00022722"/>
    </source>
</evidence>
<dbReference type="Gene3D" id="3.40.50.1010">
    <property type="entry name" value="5'-nuclease"/>
    <property type="match status" value="1"/>
</dbReference>
<evidence type="ECO:0000256" key="3">
    <source>
        <dbReference type="ARBA" id="ARBA00022723"/>
    </source>
</evidence>
<keyword evidence="2 6" id="KW-0540">Nuclease</keyword>
<comment type="caution">
    <text evidence="8">The sequence shown here is derived from an EMBL/GenBank/DDBJ whole genome shotgun (WGS) entry which is preliminary data.</text>
</comment>
<accession>A0ABN2AXZ3</accession>
<evidence type="ECO:0000313" key="9">
    <source>
        <dbReference type="Proteomes" id="UP001500842"/>
    </source>
</evidence>
<dbReference type="RefSeq" id="WP_141003908.1">
    <property type="nucleotide sequence ID" value="NZ_BAAAOR010000025.1"/>
</dbReference>
<keyword evidence="1 6" id="KW-1277">Toxin-antitoxin system</keyword>
<evidence type="ECO:0000313" key="8">
    <source>
        <dbReference type="EMBL" id="GAA1528056.1"/>
    </source>
</evidence>
<keyword evidence="3 6" id="KW-0479">Metal-binding</keyword>
<keyword evidence="9" id="KW-1185">Reference proteome</keyword>
<evidence type="ECO:0000256" key="6">
    <source>
        <dbReference type="HAMAP-Rule" id="MF_00265"/>
    </source>
</evidence>
<keyword evidence="5 6" id="KW-0460">Magnesium</keyword>
<evidence type="ECO:0000256" key="5">
    <source>
        <dbReference type="ARBA" id="ARBA00022842"/>
    </source>
</evidence>
<dbReference type="InterPro" id="IPR029060">
    <property type="entry name" value="PIN-like_dom_sf"/>
</dbReference>
<evidence type="ECO:0000256" key="1">
    <source>
        <dbReference type="ARBA" id="ARBA00022649"/>
    </source>
</evidence>
<dbReference type="InterPro" id="IPR044153">
    <property type="entry name" value="PIN_Pae0151-like"/>
</dbReference>
<evidence type="ECO:0000259" key="7">
    <source>
        <dbReference type="Pfam" id="PF01850"/>
    </source>
</evidence>
<dbReference type="SUPFAM" id="SSF88723">
    <property type="entry name" value="PIN domain-like"/>
    <property type="match status" value="1"/>
</dbReference>
<dbReference type="CDD" id="cd09873">
    <property type="entry name" value="PIN_Pae0151-like"/>
    <property type="match status" value="1"/>
</dbReference>